<dbReference type="HAMAP" id="MF_00147_B">
    <property type="entry name" value="TIM_B"/>
    <property type="match status" value="1"/>
</dbReference>
<sequence>MRRPFIAANWKMNKTIGETVSFLKEFIPLTKDASDIEIVIAPPFTALYAASTLLKDSNVQLCAQDVFYEEKGAYTGEVSPLMLTDIGCKYVIIGHSERRQYFHETDEIINKKIKAAKRHNLSVIMCIGESLQERESGKTFDVLKREIENGLADIQPDSIVLAYEPIWAIGTGKTATTEQAQEAHEYIRERLALLYGNKANDMRILYGGSVTPDNIDALMACKDVDGALVGGASLKADSFARIVKFKKI</sequence>
<dbReference type="InterPro" id="IPR020861">
    <property type="entry name" value="Triosephosphate_isomerase_AS"/>
</dbReference>
<protein>
    <recommendedName>
        <fullName evidence="2">triose-phosphate isomerase</fullName>
        <ecNumber evidence="2">5.3.1.1</ecNumber>
    </recommendedName>
</protein>
<evidence type="ECO:0000256" key="2">
    <source>
        <dbReference type="ARBA" id="ARBA00011940"/>
    </source>
</evidence>
<dbReference type="GO" id="GO:0019563">
    <property type="term" value="P:glycerol catabolic process"/>
    <property type="evidence" value="ECO:0007669"/>
    <property type="project" value="TreeGrafter"/>
</dbReference>
<organism evidence="7">
    <name type="scientific">hot springs metagenome</name>
    <dbReference type="NCBI Taxonomy" id="433727"/>
    <lineage>
        <taxon>unclassified sequences</taxon>
        <taxon>metagenomes</taxon>
        <taxon>ecological metagenomes</taxon>
    </lineage>
</organism>
<evidence type="ECO:0000256" key="5">
    <source>
        <dbReference type="ARBA" id="ARBA00023152"/>
    </source>
</evidence>
<keyword evidence="3" id="KW-0312">Gluconeogenesis</keyword>
<dbReference type="SUPFAM" id="SSF51351">
    <property type="entry name" value="Triosephosphate isomerase (TIM)"/>
    <property type="match status" value="1"/>
</dbReference>
<dbReference type="GO" id="GO:0004807">
    <property type="term" value="F:triose-phosphate isomerase activity"/>
    <property type="evidence" value="ECO:0007669"/>
    <property type="project" value="UniProtKB-EC"/>
</dbReference>
<evidence type="ECO:0000256" key="3">
    <source>
        <dbReference type="ARBA" id="ARBA00022432"/>
    </source>
</evidence>
<dbReference type="EMBL" id="BLAB01000001">
    <property type="protein sequence ID" value="GER93992.1"/>
    <property type="molecule type" value="Genomic_DNA"/>
</dbReference>
<evidence type="ECO:0000256" key="6">
    <source>
        <dbReference type="ARBA" id="ARBA00023235"/>
    </source>
</evidence>
<gene>
    <name evidence="7" type="ORF">A45J_1750</name>
</gene>
<dbReference type="AlphaFoldDB" id="A0A5J4L411"/>
<dbReference type="GO" id="GO:0046166">
    <property type="term" value="P:glyceraldehyde-3-phosphate biosynthetic process"/>
    <property type="evidence" value="ECO:0007669"/>
    <property type="project" value="TreeGrafter"/>
</dbReference>
<dbReference type="InterPro" id="IPR022896">
    <property type="entry name" value="TrioseP_Isoase_bac/euk"/>
</dbReference>
<evidence type="ECO:0000256" key="4">
    <source>
        <dbReference type="ARBA" id="ARBA00022490"/>
    </source>
</evidence>
<name>A0A5J4L411_9ZZZZ</name>
<reference evidence="7" key="1">
    <citation type="submission" date="2019-10" db="EMBL/GenBank/DDBJ databases">
        <title>Metagenomic sequencing of thiosulfate-disproportionating enrichment culture.</title>
        <authorList>
            <person name="Umezawa K."/>
            <person name="Kojima H."/>
            <person name="Fukui M."/>
        </authorList>
    </citation>
    <scope>NUCLEOTIDE SEQUENCE</scope>
    <source>
        <strain evidence="7">45J</strain>
    </source>
</reference>
<dbReference type="Pfam" id="PF00121">
    <property type="entry name" value="TIM"/>
    <property type="match status" value="1"/>
</dbReference>
<dbReference type="PROSITE" id="PS51440">
    <property type="entry name" value="TIM_2"/>
    <property type="match status" value="1"/>
</dbReference>
<dbReference type="FunFam" id="3.20.20.70:FF:000016">
    <property type="entry name" value="Triosephosphate isomerase"/>
    <property type="match status" value="1"/>
</dbReference>
<dbReference type="PANTHER" id="PTHR21139:SF42">
    <property type="entry name" value="TRIOSEPHOSPHATE ISOMERASE"/>
    <property type="match status" value="1"/>
</dbReference>
<dbReference type="GO" id="GO:0005829">
    <property type="term" value="C:cytosol"/>
    <property type="evidence" value="ECO:0007669"/>
    <property type="project" value="TreeGrafter"/>
</dbReference>
<evidence type="ECO:0000256" key="1">
    <source>
        <dbReference type="ARBA" id="ARBA00004680"/>
    </source>
</evidence>
<dbReference type="PROSITE" id="PS00171">
    <property type="entry name" value="TIM_1"/>
    <property type="match status" value="1"/>
</dbReference>
<dbReference type="EC" id="5.3.1.1" evidence="2"/>
<dbReference type="InterPro" id="IPR013785">
    <property type="entry name" value="Aldolase_TIM"/>
</dbReference>
<keyword evidence="5" id="KW-0324">Glycolysis</keyword>
<dbReference type="GO" id="GO:0006094">
    <property type="term" value="P:gluconeogenesis"/>
    <property type="evidence" value="ECO:0007669"/>
    <property type="project" value="UniProtKB-KW"/>
</dbReference>
<dbReference type="InterPro" id="IPR000652">
    <property type="entry name" value="Triosephosphate_isomerase"/>
</dbReference>
<dbReference type="Gene3D" id="3.20.20.70">
    <property type="entry name" value="Aldolase class I"/>
    <property type="match status" value="1"/>
</dbReference>
<dbReference type="GO" id="GO:0006096">
    <property type="term" value="P:glycolytic process"/>
    <property type="evidence" value="ECO:0007669"/>
    <property type="project" value="UniProtKB-KW"/>
</dbReference>
<evidence type="ECO:0000313" key="7">
    <source>
        <dbReference type="EMBL" id="GER93992.1"/>
    </source>
</evidence>
<dbReference type="PANTHER" id="PTHR21139">
    <property type="entry name" value="TRIOSEPHOSPHATE ISOMERASE"/>
    <property type="match status" value="1"/>
</dbReference>
<proteinExistence type="inferred from homology"/>
<accession>A0A5J4L411</accession>
<comment type="pathway">
    <text evidence="1">Carbohydrate degradation; glycolysis; D-glyceraldehyde 3-phosphate from glycerone phosphate: step 1/1.</text>
</comment>
<keyword evidence="4" id="KW-0963">Cytoplasm</keyword>
<dbReference type="CDD" id="cd00311">
    <property type="entry name" value="TIM"/>
    <property type="match status" value="1"/>
</dbReference>
<dbReference type="InterPro" id="IPR035990">
    <property type="entry name" value="TIM_sf"/>
</dbReference>
<keyword evidence="6 7" id="KW-0413">Isomerase</keyword>
<dbReference type="NCBIfam" id="TIGR00419">
    <property type="entry name" value="tim"/>
    <property type="match status" value="1"/>
</dbReference>
<comment type="caution">
    <text evidence="7">The sequence shown here is derived from an EMBL/GenBank/DDBJ whole genome shotgun (WGS) entry which is preliminary data.</text>
</comment>